<feature type="binding site" evidence="7">
    <location>
        <begin position="40"/>
        <end position="41"/>
    </location>
    <ligand>
        <name>substrate</name>
    </ligand>
</feature>
<evidence type="ECO:0000256" key="1">
    <source>
        <dbReference type="ARBA" id="ARBA00001602"/>
    </source>
</evidence>
<dbReference type="EC" id="5.1.1.3" evidence="2 7"/>
<dbReference type="PANTHER" id="PTHR21198">
    <property type="entry name" value="GLUTAMATE RACEMASE"/>
    <property type="match status" value="1"/>
</dbReference>
<gene>
    <name evidence="7 8" type="primary">murI</name>
    <name evidence="8" type="ORF">AMPC_21190</name>
</gene>
<dbReference type="RefSeq" id="WP_248340578.1">
    <property type="nucleotide sequence ID" value="NZ_AP025592.1"/>
</dbReference>
<dbReference type="EMBL" id="AP025592">
    <property type="protein sequence ID" value="BDG09006.1"/>
    <property type="molecule type" value="Genomic_DNA"/>
</dbReference>
<comment type="catalytic activity">
    <reaction evidence="1 7">
        <text>L-glutamate = D-glutamate</text>
        <dbReference type="Rhea" id="RHEA:12813"/>
        <dbReference type="ChEBI" id="CHEBI:29985"/>
        <dbReference type="ChEBI" id="CHEBI:29986"/>
        <dbReference type="EC" id="5.1.1.3"/>
    </reaction>
</comment>
<feature type="binding site" evidence="7">
    <location>
        <begin position="8"/>
        <end position="9"/>
    </location>
    <ligand>
        <name>substrate</name>
    </ligand>
</feature>
<dbReference type="PROSITE" id="PS00923">
    <property type="entry name" value="ASP_GLU_RACEMASE_1"/>
    <property type="match status" value="1"/>
</dbReference>
<evidence type="ECO:0000256" key="2">
    <source>
        <dbReference type="ARBA" id="ARBA00013090"/>
    </source>
</evidence>
<sequence>MARIGIFDSGVGGLTVHRAILERLPGLDTVYLGDTARLPYGTKSGDVVTHYSLRNARFLASRGIDLLVVACNTASALALPALRESLHLPVLGVVEPGARAAARATRGGRIGVIGTQSTIASGAYQQAIAQASPGSTVTARACPLFVPLAEEGWTDPEDEVVRLVARRYLAPLAEAGVDTLVLGCTHYPLLRGAIARELPGVALVDSAEAIAAEVGALVGATDPARPADHQFFVTDTPERFLGVAGRFLGRTVSRAEHVDV</sequence>
<evidence type="ECO:0000313" key="8">
    <source>
        <dbReference type="EMBL" id="BDG09006.1"/>
    </source>
</evidence>
<protein>
    <recommendedName>
        <fullName evidence="2 7">Glutamate racemase</fullName>
        <ecNumber evidence="2 7">5.1.1.3</ecNumber>
    </recommendedName>
</protein>
<keyword evidence="5 7" id="KW-0413">Isomerase</keyword>
<keyword evidence="3 7" id="KW-0133">Cell shape</keyword>
<evidence type="ECO:0000256" key="6">
    <source>
        <dbReference type="ARBA" id="ARBA00023316"/>
    </source>
</evidence>
<accession>A0ABN6N7H7</accession>
<keyword evidence="4 7" id="KW-0573">Peptidoglycan synthesis</keyword>
<comment type="similarity">
    <text evidence="7">Belongs to the aspartate/glutamate racemases family.</text>
</comment>
<name>A0ABN6N7H7_9BACT</name>
<dbReference type="InterPro" id="IPR004391">
    <property type="entry name" value="Glu_race"/>
</dbReference>
<evidence type="ECO:0000256" key="5">
    <source>
        <dbReference type="ARBA" id="ARBA00023235"/>
    </source>
</evidence>
<dbReference type="PROSITE" id="PS00924">
    <property type="entry name" value="ASP_GLU_RACEMASE_2"/>
    <property type="match status" value="1"/>
</dbReference>
<keyword evidence="9" id="KW-1185">Reference proteome</keyword>
<evidence type="ECO:0000256" key="4">
    <source>
        <dbReference type="ARBA" id="ARBA00022984"/>
    </source>
</evidence>
<organism evidence="8 9">
    <name type="scientific">Anaeromyxobacter paludicola</name>
    <dbReference type="NCBI Taxonomy" id="2918171"/>
    <lineage>
        <taxon>Bacteria</taxon>
        <taxon>Pseudomonadati</taxon>
        <taxon>Myxococcota</taxon>
        <taxon>Myxococcia</taxon>
        <taxon>Myxococcales</taxon>
        <taxon>Cystobacterineae</taxon>
        <taxon>Anaeromyxobacteraceae</taxon>
        <taxon>Anaeromyxobacter</taxon>
    </lineage>
</organism>
<dbReference type="InterPro" id="IPR033134">
    <property type="entry name" value="Asp/Glu_racemase_AS_2"/>
</dbReference>
<dbReference type="InterPro" id="IPR001920">
    <property type="entry name" value="Asp/Glu_race"/>
</dbReference>
<dbReference type="Pfam" id="PF01177">
    <property type="entry name" value="Asp_Glu_race"/>
    <property type="match status" value="1"/>
</dbReference>
<dbReference type="NCBIfam" id="TIGR00067">
    <property type="entry name" value="glut_race"/>
    <property type="match status" value="1"/>
</dbReference>
<evidence type="ECO:0000256" key="3">
    <source>
        <dbReference type="ARBA" id="ARBA00022960"/>
    </source>
</evidence>
<keyword evidence="6 7" id="KW-0961">Cell wall biogenesis/degradation</keyword>
<comment type="pathway">
    <text evidence="7">Cell wall biogenesis; peptidoglycan biosynthesis.</text>
</comment>
<dbReference type="PANTHER" id="PTHR21198:SF2">
    <property type="entry name" value="GLUTAMATE RACEMASE"/>
    <property type="match status" value="1"/>
</dbReference>
<feature type="active site" description="Proton donor/acceptor" evidence="7">
    <location>
        <position position="71"/>
    </location>
</feature>
<evidence type="ECO:0000313" key="9">
    <source>
        <dbReference type="Proteomes" id="UP001162734"/>
    </source>
</evidence>
<comment type="function">
    <text evidence="7">Provides the (R)-glutamate required for cell wall biosynthesis.</text>
</comment>
<dbReference type="Gene3D" id="3.40.50.1860">
    <property type="match status" value="2"/>
</dbReference>
<dbReference type="SUPFAM" id="SSF53681">
    <property type="entry name" value="Aspartate/glutamate racemase"/>
    <property type="match status" value="2"/>
</dbReference>
<dbReference type="InterPro" id="IPR018187">
    <property type="entry name" value="Asp/Glu_racemase_AS_1"/>
</dbReference>
<dbReference type="HAMAP" id="MF_00258">
    <property type="entry name" value="Glu_racemase"/>
    <property type="match status" value="1"/>
</dbReference>
<evidence type="ECO:0000256" key="7">
    <source>
        <dbReference type="HAMAP-Rule" id="MF_00258"/>
    </source>
</evidence>
<dbReference type="Proteomes" id="UP001162734">
    <property type="component" value="Chromosome"/>
</dbReference>
<feature type="active site" description="Proton donor/acceptor" evidence="7">
    <location>
        <position position="184"/>
    </location>
</feature>
<feature type="binding site" evidence="7">
    <location>
        <begin position="72"/>
        <end position="73"/>
    </location>
    <ligand>
        <name>substrate</name>
    </ligand>
</feature>
<dbReference type="InterPro" id="IPR015942">
    <property type="entry name" value="Asp/Glu/hydantoin_racemase"/>
</dbReference>
<feature type="binding site" evidence="7">
    <location>
        <begin position="185"/>
        <end position="186"/>
    </location>
    <ligand>
        <name>substrate</name>
    </ligand>
</feature>
<reference evidence="9" key="1">
    <citation type="journal article" date="2022" name="Int. J. Syst. Evol. Microbiol.">
        <title>Anaeromyxobacter oryzae sp. nov., Anaeromyxobacter diazotrophicus sp. nov. and Anaeromyxobacter paludicola sp. nov., isolated from paddy soils.</title>
        <authorList>
            <person name="Itoh H."/>
            <person name="Xu Z."/>
            <person name="Mise K."/>
            <person name="Masuda Y."/>
            <person name="Ushijima N."/>
            <person name="Hayakawa C."/>
            <person name="Shiratori Y."/>
            <person name="Senoo K."/>
        </authorList>
    </citation>
    <scope>NUCLEOTIDE SEQUENCE [LARGE SCALE GENOMIC DNA]</scope>
    <source>
        <strain evidence="9">Red630</strain>
    </source>
</reference>
<proteinExistence type="inferred from homology"/>